<dbReference type="EMBL" id="AZEG01000001">
    <property type="protein sequence ID" value="KRL39084.1"/>
    <property type="molecule type" value="Genomic_DNA"/>
</dbReference>
<dbReference type="GO" id="GO:0016887">
    <property type="term" value="F:ATP hydrolysis activity"/>
    <property type="evidence" value="ECO:0007669"/>
    <property type="project" value="InterPro"/>
</dbReference>
<keyword evidence="13" id="KW-1185">Reference proteome</keyword>
<keyword evidence="7" id="KW-0131">Cell cycle</keyword>
<keyword evidence="3 12" id="KW-0132">Cell division</keyword>
<dbReference type="NCBIfam" id="TIGR01968">
    <property type="entry name" value="minD_bact"/>
    <property type="match status" value="1"/>
</dbReference>
<dbReference type="InterPro" id="IPR010223">
    <property type="entry name" value="MinD"/>
</dbReference>
<dbReference type="PANTHER" id="PTHR43384:SF6">
    <property type="entry name" value="SEPTUM SITE-DETERMINING PROTEIN MIND HOMOLOG, CHLOROPLASTIC"/>
    <property type="match status" value="1"/>
</dbReference>
<comment type="caution">
    <text evidence="12">The sequence shown here is derived from an EMBL/GenBank/DDBJ whole genome shotgun (WGS) entry which is preliminary data.</text>
</comment>
<dbReference type="Proteomes" id="UP000051155">
    <property type="component" value="Unassembled WGS sequence"/>
</dbReference>
<dbReference type="SUPFAM" id="SSF52540">
    <property type="entry name" value="P-loop containing nucleoside triphosphate hydrolases"/>
    <property type="match status" value="1"/>
</dbReference>
<dbReference type="RefSeq" id="WP_057735565.1">
    <property type="nucleotide sequence ID" value="NZ_AZEG01000001.1"/>
</dbReference>
<evidence type="ECO:0000256" key="6">
    <source>
        <dbReference type="ARBA" id="ARBA00023210"/>
    </source>
</evidence>
<evidence type="ECO:0000256" key="4">
    <source>
        <dbReference type="ARBA" id="ARBA00022741"/>
    </source>
</evidence>
<dbReference type="InterPro" id="IPR050625">
    <property type="entry name" value="ParA/MinD_ATPase"/>
</dbReference>
<dbReference type="InterPro" id="IPR027417">
    <property type="entry name" value="P-loop_NTPase"/>
</dbReference>
<comment type="similarity">
    <text evidence="1">Belongs to the ParA family. MinD subfamily.</text>
</comment>
<evidence type="ECO:0000256" key="7">
    <source>
        <dbReference type="ARBA" id="ARBA00023306"/>
    </source>
</evidence>
<keyword evidence="6" id="KW-0717">Septation</keyword>
<dbReference type="GO" id="GO:0005829">
    <property type="term" value="C:cytosol"/>
    <property type="evidence" value="ECO:0007669"/>
    <property type="project" value="TreeGrafter"/>
</dbReference>
<dbReference type="InterPro" id="IPR025501">
    <property type="entry name" value="MinD_FleN"/>
</dbReference>
<keyword evidence="4 10" id="KW-0547">Nucleotide-binding</keyword>
<evidence type="ECO:0000256" key="1">
    <source>
        <dbReference type="ARBA" id="ARBA00010257"/>
    </source>
</evidence>
<sequence>MGKAIVITSGKGGVGKTTTSANLGTALALADKKVCLLDLDIGLRNLDVILGLDNRIIYDIVDVVQGRAKLHQALIKDKRFDEKLFLLPAAQNADKSVLKPEEVKDIVDELKPDFDYVLIDCPAGIEQGFINAVAGADAAIVVSTPEISAVRDADRVIGLLEKESLDEPPMLIINRIRTHMMNDGQVMDVDEITRHLSIKLLGIVFDDDQVISTSNKGEPIVLNEKNLAAQGYRNIARRLLGETVPLMNLDSEEKKGLIQRISSWFKKN</sequence>
<dbReference type="PANTHER" id="PTHR43384">
    <property type="entry name" value="SEPTUM SITE-DETERMINING PROTEIN MIND HOMOLOG, CHLOROPLASTIC-RELATED"/>
    <property type="match status" value="1"/>
</dbReference>
<dbReference type="Gene3D" id="3.40.50.300">
    <property type="entry name" value="P-loop containing nucleotide triphosphate hydrolases"/>
    <property type="match status" value="1"/>
</dbReference>
<evidence type="ECO:0000256" key="3">
    <source>
        <dbReference type="ARBA" id="ARBA00022618"/>
    </source>
</evidence>
<evidence type="ECO:0000256" key="2">
    <source>
        <dbReference type="ARBA" id="ARBA00016887"/>
    </source>
</evidence>
<comment type="function">
    <text evidence="8">ATPase required for the correct placement of the division site. Cell division inhibitors MinC and MinD act in concert to form an inhibitor capable of blocking formation of the polar Z ring septums. Rapidly oscillates between the poles of the cell to destabilize FtsZ filaments that have formed before they mature into polar Z rings.</text>
</comment>
<proteinExistence type="inferred from homology"/>
<dbReference type="AlphaFoldDB" id="A0A0R1Q3V8"/>
<evidence type="ECO:0000256" key="10">
    <source>
        <dbReference type="PIRSR" id="PIRSR003092-1"/>
    </source>
</evidence>
<protein>
    <recommendedName>
        <fullName evidence="2">Septum site-determining protein MinD</fullName>
    </recommendedName>
    <alternativeName>
        <fullName evidence="9">Cell division inhibitor MinD</fullName>
    </alternativeName>
</protein>
<evidence type="ECO:0000256" key="8">
    <source>
        <dbReference type="ARBA" id="ARBA00025436"/>
    </source>
</evidence>
<feature type="domain" description="CobQ/CobB/MinD/ParA nucleotide binding" evidence="11">
    <location>
        <begin position="5"/>
        <end position="220"/>
    </location>
</feature>
<accession>A0A0R1Q3V8</accession>
<dbReference type="PIRSF" id="PIRSF003092">
    <property type="entry name" value="MinD"/>
    <property type="match status" value="1"/>
</dbReference>
<name>A0A0R1Q3V8_9LACO</name>
<reference evidence="12 13" key="1">
    <citation type="journal article" date="2015" name="Genome Announc.">
        <title>Expanding the biotechnology potential of lactobacilli through comparative genomics of 213 strains and associated genera.</title>
        <authorList>
            <person name="Sun Z."/>
            <person name="Harris H.M."/>
            <person name="McCann A."/>
            <person name="Guo C."/>
            <person name="Argimon S."/>
            <person name="Zhang W."/>
            <person name="Yang X."/>
            <person name="Jeffery I.B."/>
            <person name="Cooney J.C."/>
            <person name="Kagawa T.F."/>
            <person name="Liu W."/>
            <person name="Song Y."/>
            <person name="Salvetti E."/>
            <person name="Wrobel A."/>
            <person name="Rasinkangas P."/>
            <person name="Parkhill J."/>
            <person name="Rea M.C."/>
            <person name="O'Sullivan O."/>
            <person name="Ritari J."/>
            <person name="Douillard F.P."/>
            <person name="Paul Ross R."/>
            <person name="Yang R."/>
            <person name="Briner A.E."/>
            <person name="Felis G.E."/>
            <person name="de Vos W.M."/>
            <person name="Barrangou R."/>
            <person name="Klaenhammer T.R."/>
            <person name="Caufield P.W."/>
            <person name="Cui Y."/>
            <person name="Zhang H."/>
            <person name="O'Toole P.W."/>
        </authorList>
    </citation>
    <scope>NUCLEOTIDE SEQUENCE [LARGE SCALE GENOMIC DNA]</scope>
    <source>
        <strain evidence="12 13">DSM 19971</strain>
    </source>
</reference>
<dbReference type="STRING" id="1423812.FD20_GL000126"/>
<dbReference type="GO" id="GO:0051782">
    <property type="term" value="P:negative regulation of cell division"/>
    <property type="evidence" value="ECO:0007669"/>
    <property type="project" value="TreeGrafter"/>
</dbReference>
<dbReference type="GO" id="GO:0009898">
    <property type="term" value="C:cytoplasmic side of plasma membrane"/>
    <property type="evidence" value="ECO:0007669"/>
    <property type="project" value="TreeGrafter"/>
</dbReference>
<evidence type="ECO:0000256" key="5">
    <source>
        <dbReference type="ARBA" id="ARBA00022840"/>
    </source>
</evidence>
<keyword evidence="5 10" id="KW-0067">ATP-binding</keyword>
<evidence type="ECO:0000313" key="13">
    <source>
        <dbReference type="Proteomes" id="UP000051155"/>
    </source>
</evidence>
<organism evidence="12 13">
    <name type="scientific">Liquorilactobacillus uvarum DSM 19971</name>
    <dbReference type="NCBI Taxonomy" id="1423812"/>
    <lineage>
        <taxon>Bacteria</taxon>
        <taxon>Bacillati</taxon>
        <taxon>Bacillota</taxon>
        <taxon>Bacilli</taxon>
        <taxon>Lactobacillales</taxon>
        <taxon>Lactobacillaceae</taxon>
        <taxon>Liquorilactobacillus</taxon>
    </lineage>
</organism>
<dbReference type="Pfam" id="PF01656">
    <property type="entry name" value="CbiA"/>
    <property type="match status" value="1"/>
</dbReference>
<dbReference type="GO" id="GO:0000917">
    <property type="term" value="P:division septum assembly"/>
    <property type="evidence" value="ECO:0007669"/>
    <property type="project" value="UniProtKB-KW"/>
</dbReference>
<feature type="binding site" evidence="10">
    <location>
        <begin position="11"/>
        <end position="18"/>
    </location>
    <ligand>
        <name>ATP</name>
        <dbReference type="ChEBI" id="CHEBI:30616"/>
    </ligand>
</feature>
<evidence type="ECO:0000256" key="9">
    <source>
        <dbReference type="ARBA" id="ARBA00032845"/>
    </source>
</evidence>
<gene>
    <name evidence="12" type="ORF">FD20_GL000126</name>
</gene>
<dbReference type="GO" id="GO:0005524">
    <property type="term" value="F:ATP binding"/>
    <property type="evidence" value="ECO:0007669"/>
    <property type="project" value="UniProtKB-KW"/>
</dbReference>
<dbReference type="CDD" id="cd02036">
    <property type="entry name" value="MinD"/>
    <property type="match status" value="1"/>
</dbReference>
<dbReference type="FunFam" id="3.40.50.300:FF:000068">
    <property type="entry name" value="Site-determining protein"/>
    <property type="match status" value="1"/>
</dbReference>
<dbReference type="InterPro" id="IPR002586">
    <property type="entry name" value="CobQ/CobB/MinD/ParA_Nub-bd_dom"/>
</dbReference>
<dbReference type="OrthoDB" id="9773088at2"/>
<evidence type="ECO:0000313" key="12">
    <source>
        <dbReference type="EMBL" id="KRL39084.1"/>
    </source>
</evidence>
<dbReference type="PATRIC" id="fig|1423812.3.peg.128"/>
<evidence type="ECO:0000259" key="11">
    <source>
        <dbReference type="Pfam" id="PF01656"/>
    </source>
</evidence>